<comment type="caution">
    <text evidence="1">The sequence shown here is derived from an EMBL/GenBank/DDBJ whole genome shotgun (WGS) entry which is preliminary data.</text>
</comment>
<proteinExistence type="predicted"/>
<evidence type="ECO:0000313" key="2">
    <source>
        <dbReference type="Proteomes" id="UP000828390"/>
    </source>
</evidence>
<accession>A0A9D4IK72</accession>
<sequence>MLTRFLFYNNTARTIRSKREADNYNGRGMVVLCACVNESLGLGGLCIDPLSGSILKMTLKTYYGVPFGLKVKKTYKVKREITGRSHIYHLLEKFKDLPSECDKNCATCVSRSRAVVTDITIKDHFFDHRKGSKKKGGTVDTDRNSLQKGALGVNAGFL</sequence>
<dbReference type="EMBL" id="JAIWYP010000009">
    <property type="protein sequence ID" value="KAH3777335.1"/>
    <property type="molecule type" value="Genomic_DNA"/>
</dbReference>
<dbReference type="Proteomes" id="UP000828390">
    <property type="component" value="Unassembled WGS sequence"/>
</dbReference>
<gene>
    <name evidence="1" type="ORF">DPMN_178775</name>
</gene>
<protein>
    <submittedName>
        <fullName evidence="1">Uncharacterized protein</fullName>
    </submittedName>
</protein>
<keyword evidence="2" id="KW-1185">Reference proteome</keyword>
<name>A0A9D4IK72_DREPO</name>
<reference evidence="1" key="1">
    <citation type="journal article" date="2019" name="bioRxiv">
        <title>The Genome of the Zebra Mussel, Dreissena polymorpha: A Resource for Invasive Species Research.</title>
        <authorList>
            <person name="McCartney M.A."/>
            <person name="Auch B."/>
            <person name="Kono T."/>
            <person name="Mallez S."/>
            <person name="Zhang Y."/>
            <person name="Obille A."/>
            <person name="Becker A."/>
            <person name="Abrahante J.E."/>
            <person name="Garbe J."/>
            <person name="Badalamenti J.P."/>
            <person name="Herman A."/>
            <person name="Mangelson H."/>
            <person name="Liachko I."/>
            <person name="Sullivan S."/>
            <person name="Sone E.D."/>
            <person name="Koren S."/>
            <person name="Silverstein K.A.T."/>
            <person name="Beckman K.B."/>
            <person name="Gohl D.M."/>
        </authorList>
    </citation>
    <scope>NUCLEOTIDE SEQUENCE</scope>
    <source>
        <strain evidence="1">Duluth1</strain>
        <tissue evidence="1">Whole animal</tissue>
    </source>
</reference>
<reference evidence="1" key="2">
    <citation type="submission" date="2020-11" db="EMBL/GenBank/DDBJ databases">
        <authorList>
            <person name="McCartney M.A."/>
            <person name="Auch B."/>
            <person name="Kono T."/>
            <person name="Mallez S."/>
            <person name="Becker A."/>
            <person name="Gohl D.M."/>
            <person name="Silverstein K.A.T."/>
            <person name="Koren S."/>
            <person name="Bechman K.B."/>
            <person name="Herman A."/>
            <person name="Abrahante J.E."/>
            <person name="Garbe J."/>
        </authorList>
    </citation>
    <scope>NUCLEOTIDE SEQUENCE</scope>
    <source>
        <strain evidence="1">Duluth1</strain>
        <tissue evidence="1">Whole animal</tissue>
    </source>
</reference>
<evidence type="ECO:0000313" key="1">
    <source>
        <dbReference type="EMBL" id="KAH3777335.1"/>
    </source>
</evidence>
<organism evidence="1 2">
    <name type="scientific">Dreissena polymorpha</name>
    <name type="common">Zebra mussel</name>
    <name type="synonym">Mytilus polymorpha</name>
    <dbReference type="NCBI Taxonomy" id="45954"/>
    <lineage>
        <taxon>Eukaryota</taxon>
        <taxon>Metazoa</taxon>
        <taxon>Spiralia</taxon>
        <taxon>Lophotrochozoa</taxon>
        <taxon>Mollusca</taxon>
        <taxon>Bivalvia</taxon>
        <taxon>Autobranchia</taxon>
        <taxon>Heteroconchia</taxon>
        <taxon>Euheterodonta</taxon>
        <taxon>Imparidentia</taxon>
        <taxon>Neoheterodontei</taxon>
        <taxon>Myida</taxon>
        <taxon>Dreissenoidea</taxon>
        <taxon>Dreissenidae</taxon>
        <taxon>Dreissena</taxon>
    </lineage>
</organism>
<dbReference type="AlphaFoldDB" id="A0A9D4IK72"/>